<evidence type="ECO:0008006" key="3">
    <source>
        <dbReference type="Google" id="ProtNLM"/>
    </source>
</evidence>
<evidence type="ECO:0000313" key="1">
    <source>
        <dbReference type="EMBL" id="GCE38872.1"/>
    </source>
</evidence>
<dbReference type="PANTHER" id="PTHR36156:SF2">
    <property type="entry name" value="CUPIN TYPE-2 DOMAIN-CONTAINING PROTEIN"/>
    <property type="match status" value="1"/>
</dbReference>
<gene>
    <name evidence="1" type="ORF">Rhow_002396</name>
</gene>
<organism evidence="1 2">
    <name type="scientific">Rhodococcus wratislaviensis</name>
    <name type="common">Tsukamurella wratislaviensis</name>
    <dbReference type="NCBI Taxonomy" id="44752"/>
    <lineage>
        <taxon>Bacteria</taxon>
        <taxon>Bacillati</taxon>
        <taxon>Actinomycetota</taxon>
        <taxon>Actinomycetes</taxon>
        <taxon>Mycobacteriales</taxon>
        <taxon>Nocardiaceae</taxon>
        <taxon>Rhodococcus</taxon>
    </lineage>
</organism>
<accession>A0A402C5P6</accession>
<name>A0A402C5P6_RHOWR</name>
<keyword evidence="2" id="KW-1185">Reference proteome</keyword>
<comment type="caution">
    <text evidence="1">The sequence shown here is derived from an EMBL/GenBank/DDBJ whole genome shotgun (WGS) entry which is preliminary data.</text>
</comment>
<dbReference type="InterPro" id="IPR014710">
    <property type="entry name" value="RmlC-like_jellyroll"/>
</dbReference>
<proteinExistence type="predicted"/>
<sequence length="107" mass="11519">MILQFGPDSAAMAPDFDPAAAGEEFMTYNPDLAALVEPDSPGMHTSETIDYVLILEGEVWLELDEGAETCLSAGDVVVQLGPRHAWRNKSERPAKLAITMVGAQRAC</sequence>
<protein>
    <recommendedName>
        <fullName evidence="3">Cupin 2 conserved barrel domain-containing protein</fullName>
    </recommendedName>
</protein>
<dbReference type="EMBL" id="BHYM01000022">
    <property type="protein sequence ID" value="GCE38872.1"/>
    <property type="molecule type" value="Genomic_DNA"/>
</dbReference>
<dbReference type="Gene3D" id="2.60.120.10">
    <property type="entry name" value="Jelly Rolls"/>
    <property type="match status" value="1"/>
</dbReference>
<dbReference type="SUPFAM" id="SSF51182">
    <property type="entry name" value="RmlC-like cupins"/>
    <property type="match status" value="1"/>
</dbReference>
<reference evidence="1 2" key="1">
    <citation type="submission" date="2018-11" db="EMBL/GenBank/DDBJ databases">
        <title>Microbial catabolism of amino acid.</title>
        <authorList>
            <person name="Hibi M."/>
            <person name="Ogawa J."/>
        </authorList>
    </citation>
    <scope>NUCLEOTIDE SEQUENCE [LARGE SCALE GENOMIC DNA]</scope>
    <source>
        <strain evidence="1 2">C31-06</strain>
    </source>
</reference>
<dbReference type="PANTHER" id="PTHR36156">
    <property type="entry name" value="SLR2101 PROTEIN"/>
    <property type="match status" value="1"/>
</dbReference>
<dbReference type="AlphaFoldDB" id="A0A402C5P6"/>
<dbReference type="InterPro" id="IPR011051">
    <property type="entry name" value="RmlC_Cupin_sf"/>
</dbReference>
<dbReference type="InterPro" id="IPR047142">
    <property type="entry name" value="OryJ/VirC-like"/>
</dbReference>
<dbReference type="Proteomes" id="UP000287519">
    <property type="component" value="Unassembled WGS sequence"/>
</dbReference>
<evidence type="ECO:0000313" key="2">
    <source>
        <dbReference type="Proteomes" id="UP000287519"/>
    </source>
</evidence>
<dbReference type="CDD" id="cd02231">
    <property type="entry name" value="cupin_BLL6423-like"/>
    <property type="match status" value="1"/>
</dbReference>